<dbReference type="AlphaFoldDB" id="A0A8S3ZZP9"/>
<gene>
    <name evidence="4" type="ORF">CUNI_LOCUS18633</name>
</gene>
<evidence type="ECO:0000259" key="3">
    <source>
        <dbReference type="SMART" id="SM01017"/>
    </source>
</evidence>
<evidence type="ECO:0000313" key="4">
    <source>
        <dbReference type="EMBL" id="CAG5133075.1"/>
    </source>
</evidence>
<dbReference type="PANTHER" id="PTHR11188:SF144">
    <property type="entry name" value="ARRESTIN C-TERMINAL-LIKE DOMAIN-CONTAINING PROTEIN"/>
    <property type="match status" value="1"/>
</dbReference>
<feature type="compositionally biased region" description="Low complexity" evidence="2">
    <location>
        <begin position="747"/>
        <end position="760"/>
    </location>
</feature>
<comment type="similarity">
    <text evidence="1">Belongs to the arrestin family.</text>
</comment>
<dbReference type="InterPro" id="IPR011021">
    <property type="entry name" value="Arrestin-like_N"/>
</dbReference>
<dbReference type="OrthoDB" id="7785529at2759"/>
<feature type="domain" description="Arrestin C-terminal-like" evidence="3">
    <location>
        <begin position="1"/>
        <end position="148"/>
    </location>
</feature>
<sequence length="784" mass="87396">MDYIRAFDVELDRLVYYAGEMLTGNVYLEVEENMRMQNIKIFLRGKAHAEWKIMRAGERRTVKQDEQYIDERMLLWGKDDNDSNQGIPILTRGRHCYPFSFQLPDTALPCSFESKIGTIRYYVRVHLNIPYASCPQCIRYFTIIGPQTDCMDERFLTPVSSVAKRNSCSLCCGKGPLILRATLDRSSFVCGEHIKLKVEVQNGSDSEVWVLCKLIQYVEFFINKGVLGLSKEVRHTVLEAESEKVPPHETSQLDELMDRLVLPIMPPTTVDVCGLVQIYYTLKLYLETSKSKGEAAEINFPITIATVPFRINNGSMPEIHYESAAPNVEGGMYISPEFQLGQVYMGDEVDPETDQTILYHPVYVCVTEECPPTKPDTHLLQVPTRQMAKNRETITGEGQQLQENITPAYNAQQQAVMFQVSDDGKSSSSKVIKPEDKFLKEITAKIASRQMKGQNGEDGTTFGAASDDASAQHTDIDTQVEILREQRKSKDNVHKALVNELRRHLSEGEDGMEIEKVPPSLKKPAALRKASADLDKCIKPSIGKMVMHPSEVNAVGKKNAVLIDNQVETSGPAAVLSLNSGNVLEKTDTGPVDIDEHEEEIEYSEHSALLTTSSDSVQTDLERKIVLSQEKSSNIISMQHSIEKLPPDEADDSLSQSFQISGKLGDRRENSDIHGSSVSVARNMKSVRVVSSPNRRVNNITPAALAATVTCAAPAAADPFLMRTEHSPKVAPKPKQKERHSLPAGHLFLSPSESSELSVETVGRPKSENVDKYRNEQHQDESIA</sequence>
<dbReference type="GO" id="GO:0005737">
    <property type="term" value="C:cytoplasm"/>
    <property type="evidence" value="ECO:0007669"/>
    <property type="project" value="TreeGrafter"/>
</dbReference>
<evidence type="ECO:0000256" key="1">
    <source>
        <dbReference type="ARBA" id="ARBA00005298"/>
    </source>
</evidence>
<evidence type="ECO:0000313" key="5">
    <source>
        <dbReference type="Proteomes" id="UP000678393"/>
    </source>
</evidence>
<dbReference type="SUPFAM" id="SSF81296">
    <property type="entry name" value="E set domains"/>
    <property type="match status" value="2"/>
</dbReference>
<name>A0A8S3ZZP9_9EUPU</name>
<feature type="domain" description="Arrestin C-terminal-like" evidence="3">
    <location>
        <begin position="173"/>
        <end position="309"/>
    </location>
</feature>
<dbReference type="Pfam" id="PF02752">
    <property type="entry name" value="Arrestin_C"/>
    <property type="match status" value="1"/>
</dbReference>
<feature type="region of interest" description="Disordered" evidence="2">
    <location>
        <begin position="726"/>
        <end position="784"/>
    </location>
</feature>
<evidence type="ECO:0000256" key="2">
    <source>
        <dbReference type="SAM" id="MobiDB-lite"/>
    </source>
</evidence>
<dbReference type="InterPro" id="IPR050357">
    <property type="entry name" value="Arrestin_domain-protein"/>
</dbReference>
<dbReference type="InterPro" id="IPR014756">
    <property type="entry name" value="Ig_E-set"/>
</dbReference>
<feature type="compositionally biased region" description="Basic and acidic residues" evidence="2">
    <location>
        <begin position="763"/>
        <end position="784"/>
    </location>
</feature>
<dbReference type="Pfam" id="PF00339">
    <property type="entry name" value="Arrestin_N"/>
    <property type="match status" value="1"/>
</dbReference>
<protein>
    <recommendedName>
        <fullName evidence="3">Arrestin C-terminal-like domain-containing protein</fullName>
    </recommendedName>
</protein>
<reference evidence="4" key="1">
    <citation type="submission" date="2021-04" db="EMBL/GenBank/DDBJ databases">
        <authorList>
            <consortium name="Molecular Ecology Group"/>
        </authorList>
    </citation>
    <scope>NUCLEOTIDE SEQUENCE</scope>
</reference>
<dbReference type="InterPro" id="IPR011022">
    <property type="entry name" value="Arrestin_C-like"/>
</dbReference>
<keyword evidence="5" id="KW-1185">Reference proteome</keyword>
<dbReference type="GO" id="GO:0015031">
    <property type="term" value="P:protein transport"/>
    <property type="evidence" value="ECO:0007669"/>
    <property type="project" value="TreeGrafter"/>
</dbReference>
<dbReference type="InterPro" id="IPR014752">
    <property type="entry name" value="Arrestin-like_C"/>
</dbReference>
<accession>A0A8S3ZZP9</accession>
<comment type="caution">
    <text evidence="4">The sequence shown here is derived from an EMBL/GenBank/DDBJ whole genome shotgun (WGS) entry which is preliminary data.</text>
</comment>
<organism evidence="4 5">
    <name type="scientific">Candidula unifasciata</name>
    <dbReference type="NCBI Taxonomy" id="100452"/>
    <lineage>
        <taxon>Eukaryota</taxon>
        <taxon>Metazoa</taxon>
        <taxon>Spiralia</taxon>
        <taxon>Lophotrochozoa</taxon>
        <taxon>Mollusca</taxon>
        <taxon>Gastropoda</taxon>
        <taxon>Heterobranchia</taxon>
        <taxon>Euthyneura</taxon>
        <taxon>Panpulmonata</taxon>
        <taxon>Eupulmonata</taxon>
        <taxon>Stylommatophora</taxon>
        <taxon>Helicina</taxon>
        <taxon>Helicoidea</taxon>
        <taxon>Geomitridae</taxon>
        <taxon>Candidula</taxon>
    </lineage>
</organism>
<proteinExistence type="inferred from homology"/>
<dbReference type="Proteomes" id="UP000678393">
    <property type="component" value="Unassembled WGS sequence"/>
</dbReference>
<dbReference type="SMART" id="SM01017">
    <property type="entry name" value="Arrestin_C"/>
    <property type="match status" value="2"/>
</dbReference>
<dbReference type="EMBL" id="CAJHNH020005890">
    <property type="protein sequence ID" value="CAG5133075.1"/>
    <property type="molecule type" value="Genomic_DNA"/>
</dbReference>
<dbReference type="PANTHER" id="PTHR11188">
    <property type="entry name" value="ARRESTIN DOMAIN CONTAINING PROTEIN"/>
    <property type="match status" value="1"/>
</dbReference>
<dbReference type="Gene3D" id="2.60.40.640">
    <property type="match status" value="2"/>
</dbReference>